<sequence>MSNVLDVSQNAAAELPFPLAKRTRSEYSTVAKTGLIGPVSKNYYYFNFKLKNNQSATISKLRSTKKTQHRKRRWFSGIIAACHAADPGSIPGLRILLKLHKLDYDNNKRFINLLEPMPGDMKNLASQDGGTQIITISNTKNGNIRKVVEAVNNTFTKNAIIYDFSAFKNKKTSLSQTYGIKFLFKKDTDEFKISEFLDIEDEKIALTYRGRSKYLSNKSQNTTYGMNNTKNNNQNINGLAPNKKNSKKKLAQKSLNEFQNFKNFIESPTNDRTNDRTQDGTNSLRKKQYQYRGSNRGPAPKIIPKGLDLAGNKLTKEFNRVPYNEITLEATEINFGTDYSCPSSPPVVEIMDSNNGTVDDSKAQAVINYSLICKLAIETNLADPDLIEKLTFCTYNVRGIKGCQHEFNELIRARQPTAVAVQEILLNKKSYRYKLPEYTVIVSKSDQNIGGNELLIALKNNSGLQIFELKQNPY</sequence>
<proteinExistence type="predicted"/>
<gene>
    <name evidence="2" type="ORF">BB561_002348</name>
</gene>
<reference evidence="2 3" key="1">
    <citation type="journal article" date="2018" name="MBio">
        <title>Comparative Genomics Reveals the Core Gene Toolbox for the Fungus-Insect Symbiosis.</title>
        <authorList>
            <person name="Wang Y."/>
            <person name="Stata M."/>
            <person name="Wang W."/>
            <person name="Stajich J.E."/>
            <person name="White M.M."/>
            <person name="Moncalvo J.M."/>
        </authorList>
    </citation>
    <scope>NUCLEOTIDE SEQUENCE [LARGE SCALE GENOMIC DNA]</scope>
    <source>
        <strain evidence="2 3">SWE-8-4</strain>
    </source>
</reference>
<dbReference type="AlphaFoldDB" id="A0A2T9YQQ3"/>
<evidence type="ECO:0008006" key="4">
    <source>
        <dbReference type="Google" id="ProtNLM"/>
    </source>
</evidence>
<organism evidence="2 3">
    <name type="scientific">Smittium simulii</name>
    <dbReference type="NCBI Taxonomy" id="133385"/>
    <lineage>
        <taxon>Eukaryota</taxon>
        <taxon>Fungi</taxon>
        <taxon>Fungi incertae sedis</taxon>
        <taxon>Zoopagomycota</taxon>
        <taxon>Kickxellomycotina</taxon>
        <taxon>Harpellomycetes</taxon>
        <taxon>Harpellales</taxon>
        <taxon>Legeriomycetaceae</taxon>
        <taxon>Smittium</taxon>
    </lineage>
</organism>
<protein>
    <recommendedName>
        <fullName evidence="4">Endonuclease/exonuclease/phosphatase domain-containing protein</fullName>
    </recommendedName>
</protein>
<feature type="region of interest" description="Disordered" evidence="1">
    <location>
        <begin position="265"/>
        <end position="285"/>
    </location>
</feature>
<comment type="caution">
    <text evidence="2">The sequence shown here is derived from an EMBL/GenBank/DDBJ whole genome shotgun (WGS) entry which is preliminary data.</text>
</comment>
<accession>A0A2T9YQQ3</accession>
<dbReference type="OrthoDB" id="5554389at2759"/>
<dbReference type="Proteomes" id="UP000245383">
    <property type="component" value="Unassembled WGS sequence"/>
</dbReference>
<dbReference type="Gene3D" id="3.60.10.10">
    <property type="entry name" value="Endonuclease/exonuclease/phosphatase"/>
    <property type="match status" value="1"/>
</dbReference>
<evidence type="ECO:0000313" key="3">
    <source>
        <dbReference type="Proteomes" id="UP000245383"/>
    </source>
</evidence>
<keyword evidence="3" id="KW-1185">Reference proteome</keyword>
<dbReference type="InterPro" id="IPR036691">
    <property type="entry name" value="Endo/exonu/phosph_ase_sf"/>
</dbReference>
<evidence type="ECO:0000256" key="1">
    <source>
        <dbReference type="SAM" id="MobiDB-lite"/>
    </source>
</evidence>
<dbReference type="EMBL" id="MBFR01000079">
    <property type="protein sequence ID" value="PVU94688.1"/>
    <property type="molecule type" value="Genomic_DNA"/>
</dbReference>
<dbReference type="SUPFAM" id="SSF56219">
    <property type="entry name" value="DNase I-like"/>
    <property type="match status" value="1"/>
</dbReference>
<evidence type="ECO:0000313" key="2">
    <source>
        <dbReference type="EMBL" id="PVU94688.1"/>
    </source>
</evidence>
<name>A0A2T9YQQ3_9FUNG</name>